<dbReference type="AlphaFoldDB" id="A0A4Q0HDK6"/>
<dbReference type="Proteomes" id="UP000290481">
    <property type="component" value="Unassembled WGS sequence"/>
</dbReference>
<reference evidence="1 2" key="1">
    <citation type="submission" date="2017-03" db="EMBL/GenBank/DDBJ databases">
        <title>Pseudomonas azotoformans: Salt tolerant bacteria having multiple plant growth promoting attributes.</title>
        <authorList>
            <person name="Srivastava A.K."/>
            <person name="Sharma A."/>
            <person name="Srivastava A.K."/>
            <person name="Jamali H."/>
            <person name="Yadav J."/>
            <person name="Srivastava R."/>
            <person name="Kashyap P.L."/>
            <person name="Chakdar H."/>
            <person name="Saxena A.K."/>
        </authorList>
    </citation>
    <scope>NUCLEOTIDE SEQUENCE [LARGE SCALE GENOMIC DNA]</scope>
    <source>
        <strain evidence="1 2">SC 14</strain>
    </source>
</reference>
<accession>A0A4Q0HDK6</accession>
<dbReference type="EMBL" id="MZZJ01000017">
    <property type="protein sequence ID" value="RXE46404.1"/>
    <property type="molecule type" value="Genomic_DNA"/>
</dbReference>
<name>A0A4Q0HDK6_PSEAZ</name>
<evidence type="ECO:0000313" key="2">
    <source>
        <dbReference type="Proteomes" id="UP000290481"/>
    </source>
</evidence>
<gene>
    <name evidence="1" type="ORF">B4O85_27555</name>
</gene>
<sequence>MTNVVEEIFVKAVSELQKSGLFKIKRPHWYSLKRELSFSEILARSSWVEHYPKGVGISSDKDTYALVSFDRDLKPAWDYVSLERAIKICGVEKDFFHISQEDLDYEQKLESPY</sequence>
<comment type="caution">
    <text evidence="1">The sequence shown here is derived from an EMBL/GenBank/DDBJ whole genome shotgun (WGS) entry which is preliminary data.</text>
</comment>
<evidence type="ECO:0000313" key="1">
    <source>
        <dbReference type="EMBL" id="RXE46404.1"/>
    </source>
</evidence>
<organism evidence="1 2">
    <name type="scientific">Pseudomonas azotoformans</name>
    <dbReference type="NCBI Taxonomy" id="47878"/>
    <lineage>
        <taxon>Bacteria</taxon>
        <taxon>Pseudomonadati</taxon>
        <taxon>Pseudomonadota</taxon>
        <taxon>Gammaproteobacteria</taxon>
        <taxon>Pseudomonadales</taxon>
        <taxon>Pseudomonadaceae</taxon>
        <taxon>Pseudomonas</taxon>
    </lineage>
</organism>
<proteinExistence type="predicted"/>
<protein>
    <submittedName>
        <fullName evidence="1">Uncharacterized protein</fullName>
    </submittedName>
</protein>